<keyword evidence="1" id="KW-0328">Glycosyltransferase</keyword>
<proteinExistence type="inferred from homology"/>
<evidence type="ECO:0000256" key="3">
    <source>
        <dbReference type="ARBA" id="ARBA00024356"/>
    </source>
</evidence>
<gene>
    <name evidence="4" type="ORF">WKV44_07245</name>
</gene>
<dbReference type="InterPro" id="IPR023296">
    <property type="entry name" value="Glyco_hydro_beta-prop_sf"/>
</dbReference>
<keyword evidence="5" id="KW-1185">Reference proteome</keyword>
<dbReference type="InterPro" id="IPR007184">
    <property type="entry name" value="Mannoside_phosphorylase"/>
</dbReference>
<dbReference type="Pfam" id="PF04041">
    <property type="entry name" value="Glyco_hydro_130"/>
    <property type="match status" value="1"/>
</dbReference>
<dbReference type="SUPFAM" id="SSF75005">
    <property type="entry name" value="Arabinanase/levansucrase/invertase"/>
    <property type="match status" value="1"/>
</dbReference>
<dbReference type="Proteomes" id="UP001466331">
    <property type="component" value="Unassembled WGS sequence"/>
</dbReference>
<protein>
    <submittedName>
        <fullName evidence="4">Glycoside hydrolase family 130 protein</fullName>
    </submittedName>
</protein>
<dbReference type="CDD" id="cd18612">
    <property type="entry name" value="GH130_Lin0857-like"/>
    <property type="match status" value="1"/>
</dbReference>
<dbReference type="PANTHER" id="PTHR34106:SF5">
    <property type="entry name" value="GLYCOSIDASE"/>
    <property type="match status" value="1"/>
</dbReference>
<evidence type="ECO:0000313" key="4">
    <source>
        <dbReference type="EMBL" id="MEM5948336.1"/>
    </source>
</evidence>
<accession>A0ABU9UCD9</accession>
<evidence type="ECO:0000256" key="1">
    <source>
        <dbReference type="ARBA" id="ARBA00022676"/>
    </source>
</evidence>
<sequence>MERYGNNPIIKPSYVKPSNPDYEVVGAFNPGAVFTGEEYILLLRVAERVKQEPGYIKVPCVEFSGDGIGYPSVLAFKEDDPDVRKKDTRGVVYKGIDYLSSMSHIRIARSKDGKNFIVDDEPFIFPSTESERFGVEDARCVFLDGAYYINYTSVSPDGWCTSLARTSDFKSVERLGTIFHPQNKDVCIFPEKIGGLYHALHRPNNDGFGKPSIWYASSPDLLHWGQHLCIARPRDMREEALKIGGGAPCIKTDDGWLQIYHAKGEGQRYTLFAMLLDYEEPWRVIRRGIVPVMEPRESYEIDGFFGNVLFTNGIVAHPDGTLYIYYGAADEFSCLAFSSVFELLEHLNRYGE</sequence>
<dbReference type="PIRSF" id="PIRSF016202">
    <property type="entry name" value="PH1107"/>
    <property type="match status" value="1"/>
</dbReference>
<evidence type="ECO:0000256" key="2">
    <source>
        <dbReference type="ARBA" id="ARBA00022679"/>
    </source>
</evidence>
<organism evidence="4 5">
    <name type="scientific">Rarispira pelagica</name>
    <dbReference type="NCBI Taxonomy" id="3141764"/>
    <lineage>
        <taxon>Bacteria</taxon>
        <taxon>Pseudomonadati</taxon>
        <taxon>Spirochaetota</taxon>
        <taxon>Spirochaetia</taxon>
        <taxon>Winmispirales</taxon>
        <taxon>Winmispiraceae</taxon>
        <taxon>Rarispira</taxon>
    </lineage>
</organism>
<comment type="similarity">
    <text evidence="3">Belongs to the glycosyl hydrolase 130 family.</text>
</comment>
<dbReference type="RefSeq" id="WP_420069787.1">
    <property type="nucleotide sequence ID" value="NZ_JBCHKQ010000003.1"/>
</dbReference>
<dbReference type="EMBL" id="JBCHKQ010000003">
    <property type="protein sequence ID" value="MEM5948336.1"/>
    <property type="molecule type" value="Genomic_DNA"/>
</dbReference>
<dbReference type="Gene3D" id="2.115.10.20">
    <property type="entry name" value="Glycosyl hydrolase domain, family 43"/>
    <property type="match status" value="1"/>
</dbReference>
<evidence type="ECO:0000313" key="5">
    <source>
        <dbReference type="Proteomes" id="UP001466331"/>
    </source>
</evidence>
<name>A0ABU9UCD9_9SPIR</name>
<dbReference type="GO" id="GO:0016787">
    <property type="term" value="F:hydrolase activity"/>
    <property type="evidence" value="ECO:0007669"/>
    <property type="project" value="UniProtKB-KW"/>
</dbReference>
<keyword evidence="4" id="KW-0378">Hydrolase</keyword>
<dbReference type="PANTHER" id="PTHR34106">
    <property type="entry name" value="GLYCOSIDASE"/>
    <property type="match status" value="1"/>
</dbReference>
<comment type="caution">
    <text evidence="4">The sequence shown here is derived from an EMBL/GenBank/DDBJ whole genome shotgun (WGS) entry which is preliminary data.</text>
</comment>
<reference evidence="4 5" key="1">
    <citation type="submission" date="2024-03" db="EMBL/GenBank/DDBJ databases">
        <title>Ignisphaera cupida sp. nov., a hyperthermophilic hydrolytic archaeon from a hot spring of Kamchatka, and proposal of Ignisphaeraceae fam. nov.</title>
        <authorList>
            <person name="Podosokorskaya O.A."/>
            <person name="Elcheninov A.G."/>
            <person name="Maltseva A.I."/>
            <person name="Zayulina K.S."/>
            <person name="Novikov A."/>
            <person name="Merkel A.Y."/>
        </authorList>
    </citation>
    <scope>NUCLEOTIDE SEQUENCE [LARGE SCALE GENOMIC DNA]</scope>
    <source>
        <strain evidence="4 5">38H-sp</strain>
    </source>
</reference>
<keyword evidence="2" id="KW-0808">Transferase</keyword>